<evidence type="ECO:0000256" key="5">
    <source>
        <dbReference type="ARBA" id="ARBA00022695"/>
    </source>
</evidence>
<comment type="caution">
    <text evidence="8">The sequence shown here is derived from an EMBL/GenBank/DDBJ whole genome shotgun (WGS) entry which is preliminary data.</text>
</comment>
<reference evidence="9" key="1">
    <citation type="journal article" date="2019" name="Int. J. Syst. Evol. Microbiol.">
        <title>The Global Catalogue of Microorganisms (GCM) 10K type strain sequencing project: providing services to taxonomists for standard genome sequencing and annotation.</title>
        <authorList>
            <consortium name="The Broad Institute Genomics Platform"/>
            <consortium name="The Broad Institute Genome Sequencing Center for Infectious Disease"/>
            <person name="Wu L."/>
            <person name="Ma J."/>
        </authorList>
    </citation>
    <scope>NUCLEOTIDE SEQUENCE [LARGE SCALE GENOMIC DNA]</scope>
    <source>
        <strain evidence="9">TISTR 2466</strain>
    </source>
</reference>
<keyword evidence="9" id="KW-1185">Reference proteome</keyword>
<dbReference type="InterPro" id="IPR018294">
    <property type="entry name" value="ISPD_synthase_CS"/>
</dbReference>
<gene>
    <name evidence="7 8" type="primary">ispD</name>
    <name evidence="8" type="ORF">ACFSUE_22000</name>
</gene>
<comment type="similarity">
    <text evidence="3 7">Belongs to the IspD/TarI cytidylyltransferase family. IspD subfamily.</text>
</comment>
<organism evidence="8 9">
    <name type="scientific">Sporolactobacillus shoreicorticis</name>
    <dbReference type="NCBI Taxonomy" id="1923877"/>
    <lineage>
        <taxon>Bacteria</taxon>
        <taxon>Bacillati</taxon>
        <taxon>Bacillota</taxon>
        <taxon>Bacilli</taxon>
        <taxon>Bacillales</taxon>
        <taxon>Sporolactobacillaceae</taxon>
        <taxon>Sporolactobacillus</taxon>
    </lineage>
</organism>
<proteinExistence type="inferred from homology"/>
<dbReference type="Proteomes" id="UP001597399">
    <property type="component" value="Unassembled WGS sequence"/>
</dbReference>
<protein>
    <recommendedName>
        <fullName evidence="7">2-C-methyl-D-erythritol 4-phosphate cytidylyltransferase</fullName>
        <ecNumber evidence="7">2.7.7.60</ecNumber>
    </recommendedName>
    <alternativeName>
        <fullName evidence="7">4-diphosphocytidyl-2C-methyl-D-erythritol synthase</fullName>
    </alternativeName>
    <alternativeName>
        <fullName evidence="7">MEP cytidylyltransferase</fullName>
        <shortName evidence="7">MCT</shortName>
    </alternativeName>
</protein>
<dbReference type="EMBL" id="JBHUMQ010000065">
    <property type="protein sequence ID" value="MFD2696275.1"/>
    <property type="molecule type" value="Genomic_DNA"/>
</dbReference>
<dbReference type="CDD" id="cd02516">
    <property type="entry name" value="CDP-ME_synthetase"/>
    <property type="match status" value="1"/>
</dbReference>
<dbReference type="InterPro" id="IPR001228">
    <property type="entry name" value="IspD"/>
</dbReference>
<evidence type="ECO:0000256" key="7">
    <source>
        <dbReference type="HAMAP-Rule" id="MF_00108"/>
    </source>
</evidence>
<evidence type="ECO:0000256" key="4">
    <source>
        <dbReference type="ARBA" id="ARBA00022679"/>
    </source>
</evidence>
<comment type="pathway">
    <text evidence="2 7">Isoprenoid biosynthesis; isopentenyl diphosphate biosynthesis via DXP pathway; isopentenyl diphosphate from 1-deoxy-D-xylulose 5-phosphate: step 2/6.</text>
</comment>
<evidence type="ECO:0000256" key="1">
    <source>
        <dbReference type="ARBA" id="ARBA00001282"/>
    </source>
</evidence>
<keyword evidence="5 7" id="KW-0548">Nucleotidyltransferase</keyword>
<dbReference type="Pfam" id="PF01128">
    <property type="entry name" value="IspD"/>
    <property type="match status" value="1"/>
</dbReference>
<dbReference type="GO" id="GO:0050518">
    <property type="term" value="F:2-C-methyl-D-erythritol 4-phosphate cytidylyltransferase activity"/>
    <property type="evidence" value="ECO:0007669"/>
    <property type="project" value="UniProtKB-EC"/>
</dbReference>
<evidence type="ECO:0000313" key="8">
    <source>
        <dbReference type="EMBL" id="MFD2696275.1"/>
    </source>
</evidence>
<dbReference type="InterPro" id="IPR050088">
    <property type="entry name" value="IspD/TarI_cytidylyltransf_bact"/>
</dbReference>
<feature type="site" description="Transition state stabilizer" evidence="7">
    <location>
        <position position="22"/>
    </location>
</feature>
<dbReference type="PANTHER" id="PTHR32125">
    <property type="entry name" value="2-C-METHYL-D-ERYTHRITOL 4-PHOSPHATE CYTIDYLYLTRANSFERASE, CHLOROPLASTIC"/>
    <property type="match status" value="1"/>
</dbReference>
<feature type="site" description="Transition state stabilizer" evidence="7">
    <location>
        <position position="15"/>
    </location>
</feature>
<dbReference type="SUPFAM" id="SSF53448">
    <property type="entry name" value="Nucleotide-diphospho-sugar transferases"/>
    <property type="match status" value="1"/>
</dbReference>
<dbReference type="PROSITE" id="PS01295">
    <property type="entry name" value="ISPD"/>
    <property type="match status" value="1"/>
</dbReference>
<keyword evidence="6 7" id="KW-0414">Isoprene biosynthesis</keyword>
<dbReference type="Gene3D" id="3.90.550.10">
    <property type="entry name" value="Spore Coat Polysaccharide Biosynthesis Protein SpsA, Chain A"/>
    <property type="match status" value="1"/>
</dbReference>
<dbReference type="PANTHER" id="PTHR32125:SF4">
    <property type="entry name" value="2-C-METHYL-D-ERYTHRITOL 4-PHOSPHATE CYTIDYLYLTRANSFERASE, CHLOROPLASTIC"/>
    <property type="match status" value="1"/>
</dbReference>
<dbReference type="EC" id="2.7.7.60" evidence="7"/>
<accession>A0ABW5SCK4</accession>
<evidence type="ECO:0000256" key="6">
    <source>
        <dbReference type="ARBA" id="ARBA00023229"/>
    </source>
</evidence>
<dbReference type="InterPro" id="IPR029044">
    <property type="entry name" value="Nucleotide-diphossugar_trans"/>
</dbReference>
<evidence type="ECO:0000256" key="3">
    <source>
        <dbReference type="ARBA" id="ARBA00009789"/>
    </source>
</evidence>
<dbReference type="HAMAP" id="MF_00108">
    <property type="entry name" value="IspD"/>
    <property type="match status" value="1"/>
</dbReference>
<name>A0ABW5SCK4_9BACL</name>
<comment type="function">
    <text evidence="7">Catalyzes the formation of 4-diphosphocytidyl-2-C-methyl-D-erythritol from CTP and 2-C-methyl-D-erythritol 4-phosphate (MEP).</text>
</comment>
<sequence length="237" mass="26430">MNYQVVVLAAGQGRRMGAGENKVLLRLDGCPVIIHTLRVFENDPSCSGIVLVTQEDEQDQFRMLVEDYHITKVRAFADGGKERQESVYLGLSVLTMASDAIVLIHDGARPFITRKHIAKVTEAAAEHGAALLAVPVKDTIKKAAGFRVEKTLERRSLWAAQTPQAFRLSVIREAHRESIEAHFMGTDDVSLVERMGLPVRIVEGSYRNIKLTTPEDLVIAQLFMEKGGMTNENRSWF</sequence>
<dbReference type="RefSeq" id="WP_253063959.1">
    <property type="nucleotide sequence ID" value="NZ_JAMXWM010000025.1"/>
</dbReference>
<dbReference type="NCBIfam" id="TIGR00453">
    <property type="entry name" value="ispD"/>
    <property type="match status" value="1"/>
</dbReference>
<comment type="catalytic activity">
    <reaction evidence="1 7">
        <text>2-C-methyl-D-erythritol 4-phosphate + CTP + H(+) = 4-CDP-2-C-methyl-D-erythritol + diphosphate</text>
        <dbReference type="Rhea" id="RHEA:13429"/>
        <dbReference type="ChEBI" id="CHEBI:15378"/>
        <dbReference type="ChEBI" id="CHEBI:33019"/>
        <dbReference type="ChEBI" id="CHEBI:37563"/>
        <dbReference type="ChEBI" id="CHEBI:57823"/>
        <dbReference type="ChEBI" id="CHEBI:58262"/>
        <dbReference type="EC" id="2.7.7.60"/>
    </reaction>
</comment>
<feature type="site" description="Positions MEP for the nucleophilic attack" evidence="7">
    <location>
        <position position="210"/>
    </location>
</feature>
<dbReference type="InterPro" id="IPR034683">
    <property type="entry name" value="IspD/TarI"/>
</dbReference>
<evidence type="ECO:0000313" key="9">
    <source>
        <dbReference type="Proteomes" id="UP001597399"/>
    </source>
</evidence>
<evidence type="ECO:0000256" key="2">
    <source>
        <dbReference type="ARBA" id="ARBA00004787"/>
    </source>
</evidence>
<feature type="site" description="Positions MEP for the nucleophilic attack" evidence="7">
    <location>
        <position position="154"/>
    </location>
</feature>
<keyword evidence="4 7" id="KW-0808">Transferase</keyword>